<sequence length="460" mass="52999">MRVLITVAVLLFGSLPVQAEFPSKNYEMGFETVTVFEYKKTLREANAAIPDFPPRTETAVIVRSVESNSRASLAGLKENDLIRVINGSYLRSPNAADQKLSVITNRDQLKLGIIRRVEDKWDQIAITLEPISDAAALKLKLRKLPRLDGAFLPYYRISHKHAPATRYAPNNFQLYFTERVNRPEKLYLQIAQLLPGHPGPGSFIVTTADDRFVFQSEVVQPHQRGLFFAGSLRSPEWEPVKTEILLILAEDWLNEKRQEFQQVEATHKQEFKEFQFDQSRRDKAYQELNQRRLSLITDMERINQKIQTAERNYQILLQRKERLANPRTVLSRNPFRLTDEAREAIKSHFTALTSEQKDIVTRAFRSGISLGFKEAELLQLEETGLAEQEIRRKQEKLGWLWVDAPLTPAQIPMLRAIIAAPSATVHHESTPEQKFEVTPEQKERMQVVLDVFEAEERVGE</sequence>
<evidence type="ECO:0000256" key="1">
    <source>
        <dbReference type="SAM" id="Coils"/>
    </source>
</evidence>
<reference evidence="3 4" key="1">
    <citation type="submission" date="2019-08" db="EMBL/GenBank/DDBJ databases">
        <title>Deep-cultivation of Planctomycetes and their phenomic and genomic characterization uncovers novel biology.</title>
        <authorList>
            <person name="Wiegand S."/>
            <person name="Jogler M."/>
            <person name="Boedeker C."/>
            <person name="Pinto D."/>
            <person name="Vollmers J."/>
            <person name="Rivas-Marin E."/>
            <person name="Kohn T."/>
            <person name="Peeters S.H."/>
            <person name="Heuer A."/>
            <person name="Rast P."/>
            <person name="Oberbeckmann S."/>
            <person name="Bunk B."/>
            <person name="Jeske O."/>
            <person name="Meyerdierks A."/>
            <person name="Storesund J.E."/>
            <person name="Kallscheuer N."/>
            <person name="Luecker S."/>
            <person name="Lage O.M."/>
            <person name="Pohl T."/>
            <person name="Merkel B.J."/>
            <person name="Hornburger P."/>
            <person name="Mueller R.-W."/>
            <person name="Bruemmer F."/>
            <person name="Labrenz M."/>
            <person name="Spormann A.M."/>
            <person name="Op den Camp H."/>
            <person name="Overmann J."/>
            <person name="Amann R."/>
            <person name="Jetten M.S.M."/>
            <person name="Mascher T."/>
            <person name="Medema M.H."/>
            <person name="Devos D.P."/>
            <person name="Kaster A.-K."/>
            <person name="Ovreas L."/>
            <person name="Rohde M."/>
            <person name="Galperin M.Y."/>
            <person name="Jogler C."/>
        </authorList>
    </citation>
    <scope>NUCLEOTIDE SEQUENCE [LARGE SCALE GENOMIC DNA]</scope>
    <source>
        <strain evidence="3 4">DSM 8797</strain>
    </source>
</reference>
<protein>
    <recommendedName>
        <fullName evidence="5">PDZ domain-containing protein</fullName>
    </recommendedName>
</protein>
<dbReference type="SUPFAM" id="SSF50156">
    <property type="entry name" value="PDZ domain-like"/>
    <property type="match status" value="1"/>
</dbReference>
<proteinExistence type="predicted"/>
<feature type="coiled-coil region" evidence="1">
    <location>
        <begin position="253"/>
        <end position="319"/>
    </location>
</feature>
<evidence type="ECO:0000313" key="4">
    <source>
        <dbReference type="Proteomes" id="UP000322887"/>
    </source>
</evidence>
<evidence type="ECO:0008006" key="5">
    <source>
        <dbReference type="Google" id="ProtNLM"/>
    </source>
</evidence>
<feature type="chain" id="PRO_5045265321" description="PDZ domain-containing protein" evidence="2">
    <location>
        <begin position="20"/>
        <end position="460"/>
    </location>
</feature>
<keyword evidence="1" id="KW-0175">Coiled coil</keyword>
<dbReference type="Gene3D" id="2.30.42.10">
    <property type="match status" value="1"/>
</dbReference>
<evidence type="ECO:0000313" key="3">
    <source>
        <dbReference type="EMBL" id="QEG18901.1"/>
    </source>
</evidence>
<accession>A0ABX5YT17</accession>
<organism evidence="3 4">
    <name type="scientific">Gimesia maris</name>
    <dbReference type="NCBI Taxonomy" id="122"/>
    <lineage>
        <taxon>Bacteria</taxon>
        <taxon>Pseudomonadati</taxon>
        <taxon>Planctomycetota</taxon>
        <taxon>Planctomycetia</taxon>
        <taxon>Planctomycetales</taxon>
        <taxon>Planctomycetaceae</taxon>
        <taxon>Gimesia</taxon>
    </lineage>
</organism>
<keyword evidence="4" id="KW-1185">Reference proteome</keyword>
<dbReference type="EMBL" id="CP042910">
    <property type="protein sequence ID" value="QEG18901.1"/>
    <property type="molecule type" value="Genomic_DNA"/>
</dbReference>
<dbReference type="GeneID" id="98649250"/>
<keyword evidence="2" id="KW-0732">Signal</keyword>
<gene>
    <name evidence="3" type="ORF">GmarT_47950</name>
</gene>
<dbReference type="InterPro" id="IPR036034">
    <property type="entry name" value="PDZ_sf"/>
</dbReference>
<dbReference type="RefSeq" id="WP_149303286.1">
    <property type="nucleotide sequence ID" value="NZ_CP042910.1"/>
</dbReference>
<feature type="signal peptide" evidence="2">
    <location>
        <begin position="1"/>
        <end position="19"/>
    </location>
</feature>
<dbReference type="Proteomes" id="UP000322887">
    <property type="component" value="Chromosome"/>
</dbReference>
<evidence type="ECO:0000256" key="2">
    <source>
        <dbReference type="SAM" id="SignalP"/>
    </source>
</evidence>
<name>A0ABX5YT17_9PLAN</name>